<protein>
    <submittedName>
        <fullName evidence="1">Uncharacterized protein</fullName>
    </submittedName>
</protein>
<reference evidence="1 2" key="1">
    <citation type="submission" date="2017-05" db="EMBL/GenBank/DDBJ databases">
        <title>Biotechnological potential of actinobacteria isolated from South African environments.</title>
        <authorList>
            <person name="Le Roes-Hill M."/>
            <person name="Prins A."/>
            <person name="Durrell K.A."/>
        </authorList>
    </citation>
    <scope>NUCLEOTIDE SEQUENCE [LARGE SCALE GENOMIC DNA]</scope>
    <source>
        <strain evidence="1">M26</strain>
    </source>
</reference>
<evidence type="ECO:0000313" key="1">
    <source>
        <dbReference type="EMBL" id="OUC95540.1"/>
    </source>
</evidence>
<dbReference type="AlphaFoldDB" id="A0A243RKW4"/>
<dbReference type="RefSeq" id="WP_086573940.1">
    <property type="nucleotide sequence ID" value="NZ_NGFP01000078.1"/>
</dbReference>
<dbReference type="Proteomes" id="UP000194761">
    <property type="component" value="Unassembled WGS sequence"/>
</dbReference>
<comment type="caution">
    <text evidence="1">The sequence shown here is derived from an EMBL/GenBank/DDBJ whole genome shotgun (WGS) entry which is preliminary data.</text>
</comment>
<keyword evidence="2" id="KW-1185">Reference proteome</keyword>
<sequence>MRIGDTAQVQRACGLLGQVQAIQRFNAEAGLCFTRIGLTGERASLVVEHPDHPPLHLEVDYGISRQALRALLTAQGLPVPPEPADHDYVMVTPRPNGPGPIRHGYALCELCDTGAWTDYHEGRSWQGEITDIVYEPASTDLLVRLDGVPWRVTVKLSVRERGDLVGAAYSVVDRISTLADTPSAVQREQMRHGEVLT</sequence>
<gene>
    <name evidence="1" type="ORF">CA984_18245</name>
</gene>
<proteinExistence type="predicted"/>
<name>A0A243RKW4_9ACTN</name>
<dbReference type="EMBL" id="NGFP01000078">
    <property type="protein sequence ID" value="OUC95540.1"/>
    <property type="molecule type" value="Genomic_DNA"/>
</dbReference>
<organism evidence="1 2">
    <name type="scientific">Streptosporangium minutum</name>
    <dbReference type="NCBI Taxonomy" id="569862"/>
    <lineage>
        <taxon>Bacteria</taxon>
        <taxon>Bacillati</taxon>
        <taxon>Actinomycetota</taxon>
        <taxon>Actinomycetes</taxon>
        <taxon>Streptosporangiales</taxon>
        <taxon>Streptosporangiaceae</taxon>
        <taxon>Streptosporangium</taxon>
    </lineage>
</organism>
<accession>A0A243RKW4</accession>
<evidence type="ECO:0000313" key="2">
    <source>
        <dbReference type="Proteomes" id="UP000194761"/>
    </source>
</evidence>